<dbReference type="GO" id="GO:0008239">
    <property type="term" value="F:dipeptidyl-peptidase activity"/>
    <property type="evidence" value="ECO:0007669"/>
    <property type="project" value="TreeGrafter"/>
</dbReference>
<evidence type="ECO:0000313" key="5">
    <source>
        <dbReference type="EMBL" id="VDK47164.1"/>
    </source>
</evidence>
<dbReference type="AlphaFoldDB" id="A0A3P6RR01"/>
<dbReference type="GO" id="GO:0005886">
    <property type="term" value="C:plasma membrane"/>
    <property type="evidence" value="ECO:0007669"/>
    <property type="project" value="TreeGrafter"/>
</dbReference>
<keyword evidence="3" id="KW-0325">Glycoprotein</keyword>
<keyword evidence="1" id="KW-0378">Hydrolase</keyword>
<keyword evidence="1" id="KW-0645">Protease</keyword>
<organism evidence="5 6">
    <name type="scientific">Cylicostephanus goldi</name>
    <name type="common">Nematode worm</name>
    <dbReference type="NCBI Taxonomy" id="71465"/>
    <lineage>
        <taxon>Eukaryota</taxon>
        <taxon>Metazoa</taxon>
        <taxon>Ecdysozoa</taxon>
        <taxon>Nematoda</taxon>
        <taxon>Chromadorea</taxon>
        <taxon>Rhabditida</taxon>
        <taxon>Rhabditina</taxon>
        <taxon>Rhabditomorpha</taxon>
        <taxon>Strongyloidea</taxon>
        <taxon>Strongylidae</taxon>
        <taxon>Cylicostephanus</taxon>
    </lineage>
</organism>
<dbReference type="EMBL" id="UYRV01001540">
    <property type="protein sequence ID" value="VDK47164.1"/>
    <property type="molecule type" value="Genomic_DNA"/>
</dbReference>
<sequence>MKLQGSEKFVGVTAVLAAFQIDGRGATGRGWKYRSAVYGALGTVEINDQINGLRTILRRRSFLDANRLSVYGWSYGGYASALIVERAPLGFFKCAISVAPSANFLYYDATYTERYMGIFQNSSVFYANAITKNVTNFEKTRLLLIHGLYDGL</sequence>
<dbReference type="Proteomes" id="UP000271889">
    <property type="component" value="Unassembled WGS sequence"/>
</dbReference>
<dbReference type="OrthoDB" id="16520at2759"/>
<evidence type="ECO:0000259" key="4">
    <source>
        <dbReference type="Pfam" id="PF00326"/>
    </source>
</evidence>
<dbReference type="GO" id="GO:0006508">
    <property type="term" value="P:proteolysis"/>
    <property type="evidence" value="ECO:0007669"/>
    <property type="project" value="InterPro"/>
</dbReference>
<dbReference type="InterPro" id="IPR050278">
    <property type="entry name" value="Serine_Prot_S9B/DPPIV"/>
</dbReference>
<evidence type="ECO:0000256" key="2">
    <source>
        <dbReference type="ARBA" id="ARBA00022825"/>
    </source>
</evidence>
<proteinExistence type="predicted"/>
<dbReference type="PANTHER" id="PTHR11731">
    <property type="entry name" value="PROTEASE FAMILY S9B,C DIPEPTIDYL-PEPTIDASE IV-RELATED"/>
    <property type="match status" value="1"/>
</dbReference>
<feature type="domain" description="Peptidase S9 prolyl oligopeptidase catalytic" evidence="4">
    <location>
        <begin position="18"/>
        <end position="150"/>
    </location>
</feature>
<gene>
    <name evidence="5" type="ORF">CGOC_LOCUS949</name>
</gene>
<keyword evidence="2" id="KW-0720">Serine protease</keyword>
<evidence type="ECO:0000313" key="6">
    <source>
        <dbReference type="Proteomes" id="UP000271889"/>
    </source>
</evidence>
<name>A0A3P6RR01_CYLGO</name>
<dbReference type="InterPro" id="IPR029058">
    <property type="entry name" value="AB_hydrolase_fold"/>
</dbReference>
<dbReference type="GO" id="GO:0004177">
    <property type="term" value="F:aminopeptidase activity"/>
    <property type="evidence" value="ECO:0007669"/>
    <property type="project" value="UniProtKB-KW"/>
</dbReference>
<dbReference type="PANTHER" id="PTHR11731:SF200">
    <property type="entry name" value="DIPEPTIDYL PEPTIDASE 10, ISOFORM B"/>
    <property type="match status" value="1"/>
</dbReference>
<keyword evidence="6" id="KW-1185">Reference proteome</keyword>
<dbReference type="Gene3D" id="3.40.50.1820">
    <property type="entry name" value="alpha/beta hydrolase"/>
    <property type="match status" value="1"/>
</dbReference>
<dbReference type="GO" id="GO:0008236">
    <property type="term" value="F:serine-type peptidase activity"/>
    <property type="evidence" value="ECO:0007669"/>
    <property type="project" value="UniProtKB-KW"/>
</dbReference>
<evidence type="ECO:0000256" key="3">
    <source>
        <dbReference type="ARBA" id="ARBA00023180"/>
    </source>
</evidence>
<evidence type="ECO:0000256" key="1">
    <source>
        <dbReference type="ARBA" id="ARBA00022438"/>
    </source>
</evidence>
<reference evidence="5 6" key="1">
    <citation type="submission" date="2018-11" db="EMBL/GenBank/DDBJ databases">
        <authorList>
            <consortium name="Pathogen Informatics"/>
        </authorList>
    </citation>
    <scope>NUCLEOTIDE SEQUENCE [LARGE SCALE GENOMIC DNA]</scope>
</reference>
<accession>A0A3P6RR01</accession>
<dbReference type="SUPFAM" id="SSF53474">
    <property type="entry name" value="alpha/beta-Hydrolases"/>
    <property type="match status" value="1"/>
</dbReference>
<keyword evidence="1" id="KW-0031">Aminopeptidase</keyword>
<protein>
    <recommendedName>
        <fullName evidence="4">Peptidase S9 prolyl oligopeptidase catalytic domain-containing protein</fullName>
    </recommendedName>
</protein>
<dbReference type="InterPro" id="IPR001375">
    <property type="entry name" value="Peptidase_S9_cat"/>
</dbReference>
<dbReference type="Pfam" id="PF00326">
    <property type="entry name" value="Peptidase_S9"/>
    <property type="match status" value="1"/>
</dbReference>